<evidence type="ECO:0000256" key="1">
    <source>
        <dbReference type="ARBA" id="ARBA00022679"/>
    </source>
</evidence>
<evidence type="ECO:0000313" key="4">
    <source>
        <dbReference type="EMBL" id="OKL50513.1"/>
    </source>
</evidence>
<dbReference type="RefSeq" id="WP_075360752.1">
    <property type="nucleotide sequence ID" value="NZ_MPDM01000001.1"/>
</dbReference>
<comment type="caution">
    <text evidence="4">The sequence shown here is derived from an EMBL/GenBank/DDBJ whole genome shotgun (WGS) entry which is preliminary data.</text>
</comment>
<accession>A0A1Q5PSK0</accession>
<keyword evidence="2" id="KW-0548">Nucleotidyltransferase</keyword>
<dbReference type="OrthoDB" id="9813721at2"/>
<keyword evidence="5" id="KW-1185">Reference proteome</keyword>
<dbReference type="EMBL" id="MPDM01000001">
    <property type="protein sequence ID" value="OKL50513.1"/>
    <property type="molecule type" value="Genomic_DNA"/>
</dbReference>
<dbReference type="AlphaFoldDB" id="A0A1Q5PSK0"/>
<dbReference type="STRING" id="156892.BM477_00635"/>
<dbReference type="PANTHER" id="PTHR43584">
    <property type="entry name" value="NUCLEOTIDYL TRANSFERASE"/>
    <property type="match status" value="1"/>
</dbReference>
<proteinExistence type="predicted"/>
<dbReference type="SUPFAM" id="SSF53448">
    <property type="entry name" value="Nucleotide-diphospho-sugar transferases"/>
    <property type="match status" value="1"/>
</dbReference>
<dbReference type="GO" id="GO:0016779">
    <property type="term" value="F:nucleotidyltransferase activity"/>
    <property type="evidence" value="ECO:0007669"/>
    <property type="project" value="UniProtKB-KW"/>
</dbReference>
<dbReference type="Pfam" id="PF00483">
    <property type="entry name" value="NTP_transferase"/>
    <property type="match status" value="1"/>
</dbReference>
<feature type="domain" description="Nucleotidyl transferase" evidence="3">
    <location>
        <begin position="8"/>
        <end position="238"/>
    </location>
</feature>
<organism evidence="4 5">
    <name type="scientific">Boudabousia marimammalium</name>
    <dbReference type="NCBI Taxonomy" id="156892"/>
    <lineage>
        <taxon>Bacteria</taxon>
        <taxon>Bacillati</taxon>
        <taxon>Actinomycetota</taxon>
        <taxon>Actinomycetes</taxon>
        <taxon>Actinomycetales</taxon>
        <taxon>Actinomycetaceae</taxon>
        <taxon>Boudabousia</taxon>
    </lineage>
</organism>
<evidence type="ECO:0000313" key="5">
    <source>
        <dbReference type="Proteomes" id="UP000186465"/>
    </source>
</evidence>
<dbReference type="PANTHER" id="PTHR43584:SF8">
    <property type="entry name" value="N-ACETYLMURAMATE ALPHA-1-PHOSPHATE URIDYLYLTRANSFERASE"/>
    <property type="match status" value="1"/>
</dbReference>
<gene>
    <name evidence="4" type="ORF">BM477_00635</name>
</gene>
<protein>
    <submittedName>
        <fullName evidence="4">Glucose-1-phosphate thymidylyltransferase</fullName>
    </submittedName>
</protein>
<reference evidence="5" key="1">
    <citation type="submission" date="2016-11" db="EMBL/GenBank/DDBJ databases">
        <title>Actinomyces gypaetusis sp. nov. isolated from Gypaetus barbatus in Qinghai Tibet Plateau China.</title>
        <authorList>
            <person name="Meng X."/>
        </authorList>
    </citation>
    <scope>NUCLEOTIDE SEQUENCE [LARGE SCALE GENOMIC DNA]</scope>
    <source>
        <strain evidence="5">DSM 15383</strain>
    </source>
</reference>
<dbReference type="InterPro" id="IPR005835">
    <property type="entry name" value="NTP_transferase_dom"/>
</dbReference>
<sequence>MIGNTKKAVILARGLGTRMRAEAEGAQLNDEQAKAANAGVKGMIDVGRPFLDYVMSALADAGCTEICLVIGPEHDMMRDYYGNLNSERINVHFAIQEKPLGTADAVLAAEEFAGDDAFIVVNSDNYYSAAALTKLAALDTAGLLGYERNALIEQSNIPADRIAAFAIMDYLEDGTFNGILEKPAPEVLAARPDAGISMNAWRFTKPIFAACKNIESSIRGEYELADAVRYAIDHGTPFSVVDVAEGVLDMSRRTDIAAVKEALSDVVVTL</sequence>
<keyword evidence="1 4" id="KW-0808">Transferase</keyword>
<dbReference type="Proteomes" id="UP000186465">
    <property type="component" value="Unassembled WGS sequence"/>
</dbReference>
<dbReference type="InterPro" id="IPR050065">
    <property type="entry name" value="GlmU-like"/>
</dbReference>
<dbReference type="Gene3D" id="3.90.550.10">
    <property type="entry name" value="Spore Coat Polysaccharide Biosynthesis Protein SpsA, Chain A"/>
    <property type="match status" value="1"/>
</dbReference>
<evidence type="ECO:0000259" key="3">
    <source>
        <dbReference type="Pfam" id="PF00483"/>
    </source>
</evidence>
<dbReference type="InterPro" id="IPR029044">
    <property type="entry name" value="Nucleotide-diphossugar_trans"/>
</dbReference>
<evidence type="ECO:0000256" key="2">
    <source>
        <dbReference type="ARBA" id="ARBA00022695"/>
    </source>
</evidence>
<name>A0A1Q5PSK0_9ACTO</name>